<feature type="non-terminal residue" evidence="1">
    <location>
        <position position="1"/>
    </location>
</feature>
<gene>
    <name evidence="1" type="ORF">S06H3_41123</name>
</gene>
<reference evidence="1" key="1">
    <citation type="journal article" date="2014" name="Front. Microbiol.">
        <title>High frequency of phylogenetically diverse reductive dehalogenase-homologous genes in deep subseafloor sedimentary metagenomes.</title>
        <authorList>
            <person name="Kawai M."/>
            <person name="Futagami T."/>
            <person name="Toyoda A."/>
            <person name="Takaki Y."/>
            <person name="Nishi S."/>
            <person name="Hori S."/>
            <person name="Arai W."/>
            <person name="Tsubouchi T."/>
            <person name="Morono Y."/>
            <person name="Uchiyama I."/>
            <person name="Ito T."/>
            <person name="Fujiyama A."/>
            <person name="Inagaki F."/>
            <person name="Takami H."/>
        </authorList>
    </citation>
    <scope>NUCLEOTIDE SEQUENCE</scope>
    <source>
        <strain evidence="1">Expedition CK06-06</strain>
    </source>
</reference>
<organism evidence="1">
    <name type="scientific">marine sediment metagenome</name>
    <dbReference type="NCBI Taxonomy" id="412755"/>
    <lineage>
        <taxon>unclassified sequences</taxon>
        <taxon>metagenomes</taxon>
        <taxon>ecological metagenomes</taxon>
    </lineage>
</organism>
<dbReference type="AlphaFoldDB" id="X1NH94"/>
<proteinExistence type="predicted"/>
<evidence type="ECO:0000313" key="1">
    <source>
        <dbReference type="EMBL" id="GAI42958.1"/>
    </source>
</evidence>
<sequence length="49" mass="5698">IVEPKELIIIQKGDGFVEIFQTHDFGQCCSHRGLWDMQLGYLANCLRHH</sequence>
<accession>X1NH94</accession>
<dbReference type="EMBL" id="BARV01025303">
    <property type="protein sequence ID" value="GAI42958.1"/>
    <property type="molecule type" value="Genomic_DNA"/>
</dbReference>
<protein>
    <submittedName>
        <fullName evidence="1">Uncharacterized protein</fullName>
    </submittedName>
</protein>
<name>X1NH94_9ZZZZ</name>
<comment type="caution">
    <text evidence="1">The sequence shown here is derived from an EMBL/GenBank/DDBJ whole genome shotgun (WGS) entry which is preliminary data.</text>
</comment>